<dbReference type="EMBL" id="CM010721">
    <property type="protein sequence ID" value="RZC70111.1"/>
    <property type="molecule type" value="Genomic_DNA"/>
</dbReference>
<sequence length="108" mass="11707">MIPCVSVNIIKGKVMSCFEEDSIYASANTVKPIDMAGSIMPVCFVVESAFSSSTMYFVKGGRWKVGYSGVRTLFPEMNAYMLTSKPKSAWFSTNHVVVGSTPTDSTVA</sequence>
<evidence type="ECO:0000313" key="1">
    <source>
        <dbReference type="EMBL" id="RZC70111.1"/>
    </source>
</evidence>
<reference evidence="1 2" key="1">
    <citation type="journal article" date="2018" name="Science">
        <title>The opium poppy genome and morphinan production.</title>
        <authorList>
            <person name="Guo L."/>
            <person name="Winzer T."/>
            <person name="Yang X."/>
            <person name="Li Y."/>
            <person name="Ning Z."/>
            <person name="He Z."/>
            <person name="Teodor R."/>
            <person name="Lu Y."/>
            <person name="Bowser T.A."/>
            <person name="Graham I.A."/>
            <person name="Ye K."/>
        </authorList>
    </citation>
    <scope>NUCLEOTIDE SEQUENCE [LARGE SCALE GENOMIC DNA]</scope>
    <source>
        <strain evidence="2">cv. HN1</strain>
        <tissue evidence="1">Leaves</tissue>
    </source>
</reference>
<dbReference type="Proteomes" id="UP000316621">
    <property type="component" value="Chromosome 7"/>
</dbReference>
<organism evidence="1 2">
    <name type="scientific">Papaver somniferum</name>
    <name type="common">Opium poppy</name>
    <dbReference type="NCBI Taxonomy" id="3469"/>
    <lineage>
        <taxon>Eukaryota</taxon>
        <taxon>Viridiplantae</taxon>
        <taxon>Streptophyta</taxon>
        <taxon>Embryophyta</taxon>
        <taxon>Tracheophyta</taxon>
        <taxon>Spermatophyta</taxon>
        <taxon>Magnoliopsida</taxon>
        <taxon>Ranunculales</taxon>
        <taxon>Papaveraceae</taxon>
        <taxon>Papaveroideae</taxon>
        <taxon>Papaver</taxon>
    </lineage>
</organism>
<keyword evidence="2" id="KW-1185">Reference proteome</keyword>
<gene>
    <name evidence="1" type="ORF">C5167_033250</name>
</gene>
<protein>
    <submittedName>
        <fullName evidence="1">Uncharacterized protein</fullName>
    </submittedName>
</protein>
<accession>A0A4Y7KD89</accession>
<dbReference type="Gramene" id="RZC70111">
    <property type="protein sequence ID" value="RZC70111"/>
    <property type="gene ID" value="C5167_033250"/>
</dbReference>
<proteinExistence type="predicted"/>
<evidence type="ECO:0000313" key="2">
    <source>
        <dbReference type="Proteomes" id="UP000316621"/>
    </source>
</evidence>
<name>A0A4Y7KD89_PAPSO</name>
<dbReference type="AlphaFoldDB" id="A0A4Y7KD89"/>